<sequence>MTEATRSLAVADALVAVLAGVGAVAGSYAAVGLAPAFLGSPLERLLSRAMPGPVVAVAIERLGSVGQQLNLLLASLLTALALAALVWLAMRVGDQLRNRAVPVVLGAAFVWAATALVTVNFASATGAAAGAALVVSTAGFLPVATARIERGPDPVRRRVVGGVAAALGLGAVAITRSSPSTRPDQPLSADAPETVRESLELAAERSLDVAGIEPLVSRDFYQVDINAADPRVAPDDWSLSVTGAVESAATYSLDDLRSMDERTEFSTLRCVGDSLNGQKLDNALWTGVPTEELIDAADPGGDCDCVKLHAADGYYQVFPTEALRGGLLAYEMNGRDLPRGHGFPLRALVPGHWGEVQVKWLTEIEFLERDAEGYWEKRGWHGTGPVTTVAKLWAVNDLDDGRTQVAGHAYAGTRGVARVEVSTDGGGSWNEAELSDPLPGDTVEQSSTSSQTQSGNDVWRQWAYEYEHPGSRHEVVVRAVEADGTLQSGNRREAFPNGATGWVSQTVR</sequence>
<feature type="compositionally biased region" description="Low complexity" evidence="1">
    <location>
        <begin position="445"/>
        <end position="454"/>
    </location>
</feature>
<dbReference type="InterPro" id="IPR014756">
    <property type="entry name" value="Ig_E-set"/>
</dbReference>
<dbReference type="InterPro" id="IPR036374">
    <property type="entry name" value="OxRdtase_Mopterin-bd_sf"/>
</dbReference>
<feature type="transmembrane region" description="Helical" evidence="2">
    <location>
        <begin position="12"/>
        <end position="38"/>
    </location>
</feature>
<dbReference type="STRING" id="767519.SAMN05216559_1153"/>
<reference evidence="5 6" key="1">
    <citation type="submission" date="2016-10" db="EMBL/GenBank/DDBJ databases">
        <authorList>
            <person name="de Groot N.N."/>
        </authorList>
    </citation>
    <scope>NUCLEOTIDE SEQUENCE [LARGE SCALE GENOMIC DNA]</scope>
    <source>
        <strain evidence="5 6">CGMCC 1.10457</strain>
    </source>
</reference>
<dbReference type="GO" id="GO:0020037">
    <property type="term" value="F:heme binding"/>
    <property type="evidence" value="ECO:0007669"/>
    <property type="project" value="TreeGrafter"/>
</dbReference>
<feature type="transmembrane region" description="Helical" evidence="2">
    <location>
        <begin position="100"/>
        <end position="121"/>
    </location>
</feature>
<evidence type="ECO:0000259" key="3">
    <source>
        <dbReference type="Pfam" id="PF00174"/>
    </source>
</evidence>
<gene>
    <name evidence="5" type="ORF">SAMN05216559_1153</name>
</gene>
<dbReference type="GO" id="GO:0008482">
    <property type="term" value="F:sulfite oxidase activity"/>
    <property type="evidence" value="ECO:0007669"/>
    <property type="project" value="TreeGrafter"/>
</dbReference>
<dbReference type="EMBL" id="FOZK01000001">
    <property type="protein sequence ID" value="SFR92802.1"/>
    <property type="molecule type" value="Genomic_DNA"/>
</dbReference>
<dbReference type="PANTHER" id="PTHR19372:SF7">
    <property type="entry name" value="SULFITE OXIDASE, MITOCHONDRIAL"/>
    <property type="match status" value="1"/>
</dbReference>
<feature type="transmembrane region" description="Helical" evidence="2">
    <location>
        <begin position="158"/>
        <end position="175"/>
    </location>
</feature>
<dbReference type="GO" id="GO:0006790">
    <property type="term" value="P:sulfur compound metabolic process"/>
    <property type="evidence" value="ECO:0007669"/>
    <property type="project" value="TreeGrafter"/>
</dbReference>
<dbReference type="SUPFAM" id="SSF56524">
    <property type="entry name" value="Oxidoreductase molybdopterin-binding domain"/>
    <property type="match status" value="1"/>
</dbReference>
<dbReference type="InterPro" id="IPR000572">
    <property type="entry name" value="OxRdtase_Mopterin-bd_dom"/>
</dbReference>
<protein>
    <submittedName>
        <fullName evidence="5">DMSO/TMAO reductase YedYZ, molybdopterin-dependent catalytic subunit</fullName>
    </submittedName>
</protein>
<name>A0A1I6KNH6_9EURY</name>
<dbReference type="SUPFAM" id="SSF81296">
    <property type="entry name" value="E set domains"/>
    <property type="match status" value="1"/>
</dbReference>
<dbReference type="InterPro" id="IPR005066">
    <property type="entry name" value="MoCF_OxRdtse_dimer"/>
</dbReference>
<evidence type="ECO:0000313" key="5">
    <source>
        <dbReference type="EMBL" id="SFR92802.1"/>
    </source>
</evidence>
<accession>A0A1I6KNH6</accession>
<dbReference type="AlphaFoldDB" id="A0A1I6KNH6"/>
<dbReference type="Pfam" id="PF00174">
    <property type="entry name" value="Oxidored_molyb"/>
    <property type="match status" value="1"/>
</dbReference>
<feature type="transmembrane region" description="Helical" evidence="2">
    <location>
        <begin position="127"/>
        <end position="146"/>
    </location>
</feature>
<dbReference type="PANTHER" id="PTHR19372">
    <property type="entry name" value="SULFITE REDUCTASE"/>
    <property type="match status" value="1"/>
</dbReference>
<keyword evidence="2" id="KW-1133">Transmembrane helix</keyword>
<dbReference type="RefSeq" id="WP_089814714.1">
    <property type="nucleotide sequence ID" value="NZ_FOZK01000001.1"/>
</dbReference>
<organism evidence="5 6">
    <name type="scientific">Halomicrobium zhouii</name>
    <dbReference type="NCBI Taxonomy" id="767519"/>
    <lineage>
        <taxon>Archaea</taxon>
        <taxon>Methanobacteriati</taxon>
        <taxon>Methanobacteriota</taxon>
        <taxon>Stenosarchaea group</taxon>
        <taxon>Halobacteria</taxon>
        <taxon>Halobacteriales</taxon>
        <taxon>Haloarculaceae</taxon>
        <taxon>Halomicrobium</taxon>
    </lineage>
</organism>
<dbReference type="Gene3D" id="2.60.40.650">
    <property type="match status" value="1"/>
</dbReference>
<feature type="transmembrane region" description="Helical" evidence="2">
    <location>
        <begin position="69"/>
        <end position="88"/>
    </location>
</feature>
<evidence type="ECO:0000256" key="1">
    <source>
        <dbReference type="SAM" id="MobiDB-lite"/>
    </source>
</evidence>
<dbReference type="Proteomes" id="UP000199062">
    <property type="component" value="Unassembled WGS sequence"/>
</dbReference>
<feature type="region of interest" description="Disordered" evidence="1">
    <location>
        <begin position="488"/>
        <end position="508"/>
    </location>
</feature>
<keyword evidence="2" id="KW-0812">Transmembrane</keyword>
<evidence type="ECO:0000256" key="2">
    <source>
        <dbReference type="SAM" id="Phobius"/>
    </source>
</evidence>
<keyword evidence="6" id="KW-1185">Reference proteome</keyword>
<feature type="region of interest" description="Disordered" evidence="1">
    <location>
        <begin position="422"/>
        <end position="456"/>
    </location>
</feature>
<proteinExistence type="predicted"/>
<evidence type="ECO:0000313" key="6">
    <source>
        <dbReference type="Proteomes" id="UP000199062"/>
    </source>
</evidence>
<dbReference type="OrthoDB" id="9576at2157"/>
<dbReference type="Pfam" id="PF03404">
    <property type="entry name" value="Mo-co_dimer"/>
    <property type="match status" value="1"/>
</dbReference>
<feature type="domain" description="Oxidoreductase molybdopterin-binding" evidence="3">
    <location>
        <begin position="230"/>
        <end position="375"/>
    </location>
</feature>
<keyword evidence="2" id="KW-0472">Membrane</keyword>
<dbReference type="GO" id="GO:0043546">
    <property type="term" value="F:molybdopterin cofactor binding"/>
    <property type="evidence" value="ECO:0007669"/>
    <property type="project" value="TreeGrafter"/>
</dbReference>
<evidence type="ECO:0000259" key="4">
    <source>
        <dbReference type="Pfam" id="PF03404"/>
    </source>
</evidence>
<feature type="domain" description="Moybdenum cofactor oxidoreductase dimerisation" evidence="4">
    <location>
        <begin position="400"/>
        <end position="487"/>
    </location>
</feature>
<dbReference type="Gene3D" id="3.90.420.10">
    <property type="entry name" value="Oxidoreductase, molybdopterin-binding domain"/>
    <property type="match status" value="1"/>
</dbReference>
<dbReference type="GO" id="GO:0030151">
    <property type="term" value="F:molybdenum ion binding"/>
    <property type="evidence" value="ECO:0007669"/>
    <property type="project" value="InterPro"/>
</dbReference>